<feature type="transmembrane region" description="Helical" evidence="9">
    <location>
        <begin position="30"/>
        <end position="48"/>
    </location>
</feature>
<dbReference type="Pfam" id="PF04290">
    <property type="entry name" value="DctQ"/>
    <property type="match status" value="1"/>
</dbReference>
<dbReference type="InterPro" id="IPR055348">
    <property type="entry name" value="DctQ"/>
</dbReference>
<dbReference type="PANTHER" id="PTHR35011:SF2">
    <property type="entry name" value="2,3-DIKETO-L-GULONATE TRAP TRANSPORTER SMALL PERMEASE PROTEIN YIAM"/>
    <property type="match status" value="1"/>
</dbReference>
<dbReference type="AlphaFoldDB" id="A0A1U7JKB3"/>
<dbReference type="GO" id="GO:0022857">
    <property type="term" value="F:transmembrane transporter activity"/>
    <property type="evidence" value="ECO:0007669"/>
    <property type="project" value="UniProtKB-UniRule"/>
</dbReference>
<evidence type="ECO:0000313" key="12">
    <source>
        <dbReference type="Proteomes" id="UP000185783"/>
    </source>
</evidence>
<accession>A0A1U7JKB3</accession>
<feature type="domain" description="Tripartite ATP-independent periplasmic transporters DctQ component" evidence="10">
    <location>
        <begin position="5"/>
        <end position="132"/>
    </location>
</feature>
<evidence type="ECO:0000256" key="1">
    <source>
        <dbReference type="ARBA" id="ARBA00004429"/>
    </source>
</evidence>
<keyword evidence="4 9" id="KW-0997">Cell inner membrane</keyword>
<keyword evidence="2 9" id="KW-0813">Transport</keyword>
<dbReference type="PANTHER" id="PTHR35011">
    <property type="entry name" value="2,3-DIKETO-L-GULONATE TRAP TRANSPORTER SMALL PERMEASE PROTEIN YIAM"/>
    <property type="match status" value="1"/>
</dbReference>
<evidence type="ECO:0000256" key="5">
    <source>
        <dbReference type="ARBA" id="ARBA00022692"/>
    </source>
</evidence>
<organism evidence="11 12">
    <name type="scientific">Pseudovibrio exalbescens</name>
    <dbReference type="NCBI Taxonomy" id="197461"/>
    <lineage>
        <taxon>Bacteria</taxon>
        <taxon>Pseudomonadati</taxon>
        <taxon>Pseudomonadota</taxon>
        <taxon>Alphaproteobacteria</taxon>
        <taxon>Hyphomicrobiales</taxon>
        <taxon>Stappiaceae</taxon>
        <taxon>Pseudovibrio</taxon>
    </lineage>
</organism>
<feature type="transmembrane region" description="Helical" evidence="9">
    <location>
        <begin position="69"/>
        <end position="90"/>
    </location>
</feature>
<evidence type="ECO:0000259" key="10">
    <source>
        <dbReference type="Pfam" id="PF04290"/>
    </source>
</evidence>
<dbReference type="EMBL" id="LVVZ01000007">
    <property type="protein sequence ID" value="OKL45157.1"/>
    <property type="molecule type" value="Genomic_DNA"/>
</dbReference>
<evidence type="ECO:0000256" key="2">
    <source>
        <dbReference type="ARBA" id="ARBA00022448"/>
    </source>
</evidence>
<keyword evidence="6 9" id="KW-1133">Transmembrane helix</keyword>
<comment type="similarity">
    <text evidence="8 9">Belongs to the TRAP transporter small permease family.</text>
</comment>
<keyword evidence="12" id="KW-1185">Reference proteome</keyword>
<evidence type="ECO:0000256" key="3">
    <source>
        <dbReference type="ARBA" id="ARBA00022475"/>
    </source>
</evidence>
<evidence type="ECO:0000256" key="8">
    <source>
        <dbReference type="ARBA" id="ARBA00038436"/>
    </source>
</evidence>
<evidence type="ECO:0000256" key="6">
    <source>
        <dbReference type="ARBA" id="ARBA00022989"/>
    </source>
</evidence>
<comment type="subunit">
    <text evidence="9">The complex comprises the extracytoplasmic solute receptor protein and the two transmembrane proteins.</text>
</comment>
<feature type="transmembrane region" description="Helical" evidence="9">
    <location>
        <begin position="110"/>
        <end position="132"/>
    </location>
</feature>
<keyword evidence="5 9" id="KW-0812">Transmembrane</keyword>
<protein>
    <recommendedName>
        <fullName evidence="9">TRAP transporter small permease protein</fullName>
    </recommendedName>
</protein>
<evidence type="ECO:0000256" key="7">
    <source>
        <dbReference type="ARBA" id="ARBA00023136"/>
    </source>
</evidence>
<keyword evidence="7 9" id="KW-0472">Membrane</keyword>
<evidence type="ECO:0000256" key="4">
    <source>
        <dbReference type="ARBA" id="ARBA00022519"/>
    </source>
</evidence>
<dbReference type="STRING" id="197461.A3843_05250"/>
<evidence type="ECO:0000313" key="11">
    <source>
        <dbReference type="EMBL" id="OKL45157.1"/>
    </source>
</evidence>
<comment type="subcellular location">
    <subcellularLocation>
        <location evidence="1 9">Cell inner membrane</location>
        <topology evidence="1 9">Multi-pass membrane protein</topology>
    </subcellularLocation>
</comment>
<dbReference type="GO" id="GO:0015740">
    <property type="term" value="P:C4-dicarboxylate transport"/>
    <property type="evidence" value="ECO:0007669"/>
    <property type="project" value="TreeGrafter"/>
</dbReference>
<evidence type="ECO:0000256" key="9">
    <source>
        <dbReference type="RuleBase" id="RU369079"/>
    </source>
</evidence>
<dbReference type="InterPro" id="IPR007387">
    <property type="entry name" value="TRAP_DctQ"/>
</dbReference>
<gene>
    <name evidence="11" type="ORF">A3843_05250</name>
</gene>
<keyword evidence="3" id="KW-1003">Cell membrane</keyword>
<dbReference type="GO" id="GO:0005886">
    <property type="term" value="C:plasma membrane"/>
    <property type="evidence" value="ECO:0007669"/>
    <property type="project" value="UniProtKB-SubCell"/>
</dbReference>
<proteinExistence type="inferred from homology"/>
<name>A0A1U7JKB3_9HYPH</name>
<dbReference type="Proteomes" id="UP000185783">
    <property type="component" value="Unassembled WGS sequence"/>
</dbReference>
<sequence length="146" mass="16709">MLVILVGLAVWQVFTRYVLQQPALFTEELLRFSMIWMALLGSAYAFGIKQHLALTYFRDALTGWRRKAIVLFNNLVVLFFAYFILFLGGMRAVDSTMTQFSPIMRLAMGQVYLILPITAVLVFILQGINAILEFTGKDREFEAGER</sequence>
<reference evidence="11 12" key="1">
    <citation type="submission" date="2016-03" db="EMBL/GenBank/DDBJ databases">
        <title>Genome sequence of Nesiotobacter sp. nov., a moderately halophilic alphaproteobacterium isolated from the Yellow Sea, China.</title>
        <authorList>
            <person name="Zhang G."/>
            <person name="Zhang R."/>
        </authorList>
    </citation>
    <scope>NUCLEOTIDE SEQUENCE [LARGE SCALE GENOMIC DNA]</scope>
    <source>
        <strain evidence="11 12">WB1-6</strain>
    </source>
</reference>
<comment type="caution">
    <text evidence="9">Lacks conserved residue(s) required for the propagation of feature annotation.</text>
</comment>
<comment type="function">
    <text evidence="9">Part of the tripartite ATP-independent periplasmic (TRAP) transport system.</text>
</comment>
<comment type="caution">
    <text evidence="11">The sequence shown here is derived from an EMBL/GenBank/DDBJ whole genome shotgun (WGS) entry which is preliminary data.</text>
</comment>